<proteinExistence type="predicted"/>
<protein>
    <recommendedName>
        <fullName evidence="3">P-loop containing nucleoside triphosphate hydrolase protein</fullName>
    </recommendedName>
</protein>
<evidence type="ECO:0008006" key="3">
    <source>
        <dbReference type="Google" id="ProtNLM"/>
    </source>
</evidence>
<dbReference type="PANTHER" id="PTHR36978">
    <property type="entry name" value="P-LOOP CONTAINING NUCLEOTIDE TRIPHOSPHATE HYDROLASE"/>
    <property type="match status" value="1"/>
</dbReference>
<gene>
    <name evidence="1" type="ORF">LTR97_007219</name>
</gene>
<sequence length="269" mass="30874">MASTTTPKSVREQQPALFRFTHVDRRTCQRVVPMQVLSLGFSRTGTSSMQLALEMLGYPTYHMTSMVRNIPDADMWIEAHNTKYFHKPGPSLDRTFWDKLLGHVSATTDLPCAVFFEELIAVYPGVKCVLVEREVEAWYKSWYDIGKLWTVVTDCIMKGSIGGSNKQELIDKSRDVYREHNKAVREKVPREQLLVYELGSGWEPLCAFLGKPVPDVPFPRVNETEMVNEYVQELLWMGLVSTLKRWTVRILPVAASVGLGLMIWRYQHS</sequence>
<dbReference type="Pfam" id="PF17784">
    <property type="entry name" value="Sulfotransfer_4"/>
    <property type="match status" value="1"/>
</dbReference>
<comment type="caution">
    <text evidence="1">The sequence shown here is derived from an EMBL/GenBank/DDBJ whole genome shotgun (WGS) entry which is preliminary data.</text>
</comment>
<dbReference type="SUPFAM" id="SSF52540">
    <property type="entry name" value="P-loop containing nucleoside triphosphate hydrolases"/>
    <property type="match status" value="1"/>
</dbReference>
<organism evidence="1 2">
    <name type="scientific">Elasticomyces elasticus</name>
    <dbReference type="NCBI Taxonomy" id="574655"/>
    <lineage>
        <taxon>Eukaryota</taxon>
        <taxon>Fungi</taxon>
        <taxon>Dikarya</taxon>
        <taxon>Ascomycota</taxon>
        <taxon>Pezizomycotina</taxon>
        <taxon>Dothideomycetes</taxon>
        <taxon>Dothideomycetidae</taxon>
        <taxon>Mycosphaerellales</taxon>
        <taxon>Teratosphaeriaceae</taxon>
        <taxon>Elasticomyces</taxon>
    </lineage>
</organism>
<dbReference type="Proteomes" id="UP001310594">
    <property type="component" value="Unassembled WGS sequence"/>
</dbReference>
<evidence type="ECO:0000313" key="1">
    <source>
        <dbReference type="EMBL" id="KAK5698258.1"/>
    </source>
</evidence>
<evidence type="ECO:0000313" key="2">
    <source>
        <dbReference type="Proteomes" id="UP001310594"/>
    </source>
</evidence>
<dbReference type="InterPro" id="IPR027417">
    <property type="entry name" value="P-loop_NTPase"/>
</dbReference>
<dbReference type="EMBL" id="JAVRQU010000010">
    <property type="protein sequence ID" value="KAK5698258.1"/>
    <property type="molecule type" value="Genomic_DNA"/>
</dbReference>
<dbReference type="InterPro" id="IPR040632">
    <property type="entry name" value="Sulfotransfer_4"/>
</dbReference>
<accession>A0AAN7W4D4</accession>
<name>A0AAN7W4D4_9PEZI</name>
<dbReference type="PANTHER" id="PTHR36978:SF4">
    <property type="entry name" value="P-LOOP CONTAINING NUCLEOSIDE TRIPHOSPHATE HYDROLASE PROTEIN"/>
    <property type="match status" value="1"/>
</dbReference>
<dbReference type="Gene3D" id="3.40.50.300">
    <property type="entry name" value="P-loop containing nucleotide triphosphate hydrolases"/>
    <property type="match status" value="1"/>
</dbReference>
<reference evidence="1" key="1">
    <citation type="submission" date="2023-08" db="EMBL/GenBank/DDBJ databases">
        <title>Black Yeasts Isolated from many extreme environments.</title>
        <authorList>
            <person name="Coleine C."/>
            <person name="Stajich J.E."/>
            <person name="Selbmann L."/>
        </authorList>
    </citation>
    <scope>NUCLEOTIDE SEQUENCE</scope>
    <source>
        <strain evidence="1">CCFEE 5810</strain>
    </source>
</reference>
<dbReference type="AlphaFoldDB" id="A0AAN7W4D4"/>